<accession>A0ABS6HBS4</accession>
<dbReference type="Pfam" id="PF00107">
    <property type="entry name" value="ADH_zinc_N"/>
    <property type="match status" value="1"/>
</dbReference>
<comment type="caution">
    <text evidence="4">The sequence shown here is derived from an EMBL/GenBank/DDBJ whole genome shotgun (WGS) entry which is preliminary data.</text>
</comment>
<keyword evidence="1" id="KW-0521">NADP</keyword>
<dbReference type="EMBL" id="JAERQM010000006">
    <property type="protein sequence ID" value="MBU8546138.1"/>
    <property type="molecule type" value="Genomic_DNA"/>
</dbReference>
<proteinExistence type="predicted"/>
<dbReference type="PANTHER" id="PTHR48106">
    <property type="entry name" value="QUINONE OXIDOREDUCTASE PIG3-RELATED"/>
    <property type="match status" value="1"/>
</dbReference>
<evidence type="ECO:0000256" key="2">
    <source>
        <dbReference type="ARBA" id="ARBA00023002"/>
    </source>
</evidence>
<dbReference type="Proteomes" id="UP000689967">
    <property type="component" value="Unassembled WGS sequence"/>
</dbReference>
<reference evidence="4 5" key="1">
    <citation type="submission" date="2021-01" db="EMBL/GenBank/DDBJ databases">
        <title>Roseomonas sp. nov, a bacterium isolated from an oil production mixture in Yumen Oilfield.</title>
        <authorList>
            <person name="Wu D."/>
        </authorList>
    </citation>
    <scope>NUCLEOTIDE SEQUENCE [LARGE SCALE GENOMIC DNA]</scope>
    <source>
        <strain evidence="4 5">ROY-5-3</strain>
    </source>
</reference>
<dbReference type="Pfam" id="PF08240">
    <property type="entry name" value="ADH_N"/>
    <property type="match status" value="1"/>
</dbReference>
<keyword evidence="5" id="KW-1185">Reference proteome</keyword>
<dbReference type="RefSeq" id="WP_216878142.1">
    <property type="nucleotide sequence ID" value="NZ_JAERQM010000006.1"/>
</dbReference>
<evidence type="ECO:0000313" key="5">
    <source>
        <dbReference type="Proteomes" id="UP000689967"/>
    </source>
</evidence>
<name>A0ABS6HBS4_9PROT</name>
<sequence length="324" mass="34169">MRAAVVAEGGLVVKEVPDPRPGPRQVLVRLRAIGLNRADLGVASGHKHGNQGGPGAIPGIEGAGEVVEVGSEVPSHIVPGMRVMASMSGSYAEYCAVDWDRLFPVPSNNMSWEVAATLPLALQTMHDAVVTHGLCGPGRSILIQGASSGVGLMGLQVARLMGATTVIGTSTNAERRARLTEFGATHAVDTSDTRWVDQVLEATGGRGVDAVVDMISGPLVSQTLRATAILGRIVNVGRLGGTVAEFDFDTHAARRITYVGVTFRTRSAEEVAEIVRRSRTDLWGALEAGKLSLPLDRTYALDEVNEALAQMKANQHFGKLALIP</sequence>
<dbReference type="InterPro" id="IPR013154">
    <property type="entry name" value="ADH-like_N"/>
</dbReference>
<evidence type="ECO:0000256" key="1">
    <source>
        <dbReference type="ARBA" id="ARBA00022857"/>
    </source>
</evidence>
<dbReference type="InterPro" id="IPR013149">
    <property type="entry name" value="ADH-like_C"/>
</dbReference>
<dbReference type="InterPro" id="IPR020843">
    <property type="entry name" value="ER"/>
</dbReference>
<evidence type="ECO:0000259" key="3">
    <source>
        <dbReference type="SMART" id="SM00829"/>
    </source>
</evidence>
<gene>
    <name evidence="4" type="ORF">JJQ90_20620</name>
</gene>
<evidence type="ECO:0000313" key="4">
    <source>
        <dbReference type="EMBL" id="MBU8546138.1"/>
    </source>
</evidence>
<dbReference type="SMART" id="SM00829">
    <property type="entry name" value="PKS_ER"/>
    <property type="match status" value="1"/>
</dbReference>
<organism evidence="4 5">
    <name type="scientific">Falsiroseomonas oleicola</name>
    <dbReference type="NCBI Taxonomy" id="2801474"/>
    <lineage>
        <taxon>Bacteria</taxon>
        <taxon>Pseudomonadati</taxon>
        <taxon>Pseudomonadota</taxon>
        <taxon>Alphaproteobacteria</taxon>
        <taxon>Acetobacterales</taxon>
        <taxon>Roseomonadaceae</taxon>
        <taxon>Falsiroseomonas</taxon>
    </lineage>
</organism>
<protein>
    <submittedName>
        <fullName evidence="4">Zinc-binding dehydrogenase</fullName>
    </submittedName>
</protein>
<keyword evidence="2" id="KW-0560">Oxidoreductase</keyword>
<dbReference type="PANTHER" id="PTHR48106:SF18">
    <property type="entry name" value="QUINONE OXIDOREDUCTASE PIG3"/>
    <property type="match status" value="1"/>
</dbReference>
<feature type="domain" description="Enoyl reductase (ER)" evidence="3">
    <location>
        <begin position="9"/>
        <end position="322"/>
    </location>
</feature>